<proteinExistence type="inferred from homology"/>
<reference evidence="4" key="1">
    <citation type="submission" date="2022-11" db="EMBL/GenBank/DDBJ databases">
        <title>Corynebacterium sp. isolated from Penguins.</title>
        <authorList>
            <person name="Sedlar K."/>
            <person name="Svec P."/>
        </authorList>
    </citation>
    <scope>NUCLEOTIDE SEQUENCE</scope>
    <source>
        <strain evidence="4">P5875</strain>
    </source>
</reference>
<dbReference type="Proteomes" id="UP001070238">
    <property type="component" value="Unassembled WGS sequence"/>
</dbReference>
<dbReference type="PANTHER" id="PTHR30466:SF1">
    <property type="entry name" value="FMN REDUCTASE (NADH) RUTF"/>
    <property type="match status" value="1"/>
</dbReference>
<protein>
    <submittedName>
        <fullName evidence="4">Flavin reductase family protein</fullName>
    </submittedName>
</protein>
<dbReference type="EMBL" id="JAPMKX010000005">
    <property type="protein sequence ID" value="MCX7539070.1"/>
    <property type="molecule type" value="Genomic_DNA"/>
</dbReference>
<organism evidence="4 5">
    <name type="scientific">Corynebacterium antarcticum</name>
    <dbReference type="NCBI Taxonomy" id="2800405"/>
    <lineage>
        <taxon>Bacteria</taxon>
        <taxon>Bacillati</taxon>
        <taxon>Actinomycetota</taxon>
        <taxon>Actinomycetes</taxon>
        <taxon>Mycobacteriales</taxon>
        <taxon>Corynebacteriaceae</taxon>
        <taxon>Corynebacterium</taxon>
    </lineage>
</organism>
<dbReference type="PANTHER" id="PTHR30466">
    <property type="entry name" value="FLAVIN REDUCTASE"/>
    <property type="match status" value="1"/>
</dbReference>
<dbReference type="Pfam" id="PF01613">
    <property type="entry name" value="Flavin_Reduct"/>
    <property type="match status" value="1"/>
</dbReference>
<dbReference type="GO" id="GO:0042602">
    <property type="term" value="F:riboflavin reductase (NADPH) activity"/>
    <property type="evidence" value="ECO:0007669"/>
    <property type="project" value="TreeGrafter"/>
</dbReference>
<evidence type="ECO:0000259" key="3">
    <source>
        <dbReference type="SMART" id="SM00903"/>
    </source>
</evidence>
<evidence type="ECO:0000256" key="1">
    <source>
        <dbReference type="ARBA" id="ARBA00008898"/>
    </source>
</evidence>
<dbReference type="GO" id="GO:0010181">
    <property type="term" value="F:FMN binding"/>
    <property type="evidence" value="ECO:0007669"/>
    <property type="project" value="InterPro"/>
</dbReference>
<dbReference type="InterPro" id="IPR012349">
    <property type="entry name" value="Split_barrel_FMN-bd"/>
</dbReference>
<sequence>MTETVTGLELRTAVGSFPSGVTVVTTHSEGMDIGLTVSAFASLSLEPAMVVVCIENKSKSLPHLAVGREIGVSVLASDQLELAVQFARHVEDRFEGVEIERRGEIGVPFISGAVAWFLGTVHEWHEGGDHTIITVNVLACGSEEEREPLKYCRGKLSRANT</sequence>
<evidence type="ECO:0000313" key="5">
    <source>
        <dbReference type="Proteomes" id="UP001070238"/>
    </source>
</evidence>
<dbReference type="SMART" id="SM00903">
    <property type="entry name" value="Flavin_Reduct"/>
    <property type="match status" value="1"/>
</dbReference>
<evidence type="ECO:0000313" key="4">
    <source>
        <dbReference type="EMBL" id="MCX7539070.1"/>
    </source>
</evidence>
<dbReference type="RefSeq" id="WP_248113646.1">
    <property type="nucleotide sequence ID" value="NZ_JALNJB010000003.1"/>
</dbReference>
<keyword evidence="2" id="KW-0560">Oxidoreductase</keyword>
<comment type="similarity">
    <text evidence="1">Belongs to the non-flavoprotein flavin reductase family.</text>
</comment>
<comment type="caution">
    <text evidence="4">The sequence shown here is derived from an EMBL/GenBank/DDBJ whole genome shotgun (WGS) entry which is preliminary data.</text>
</comment>
<dbReference type="InterPro" id="IPR002563">
    <property type="entry name" value="Flavin_Rdtase-like_dom"/>
</dbReference>
<name>A0A9Q4CDY9_9CORY</name>
<feature type="domain" description="Flavin reductase like" evidence="3">
    <location>
        <begin position="14"/>
        <end position="158"/>
    </location>
</feature>
<dbReference type="AlphaFoldDB" id="A0A9Q4CDY9"/>
<accession>A0A9Q4CDY9</accession>
<evidence type="ECO:0000256" key="2">
    <source>
        <dbReference type="ARBA" id="ARBA00023002"/>
    </source>
</evidence>
<dbReference type="Gene3D" id="2.30.110.10">
    <property type="entry name" value="Electron Transport, Fmn-binding Protein, Chain A"/>
    <property type="match status" value="1"/>
</dbReference>
<dbReference type="SUPFAM" id="SSF50475">
    <property type="entry name" value="FMN-binding split barrel"/>
    <property type="match status" value="1"/>
</dbReference>
<gene>
    <name evidence="4" type="ORF">OS123_11055</name>
</gene>
<dbReference type="InterPro" id="IPR050268">
    <property type="entry name" value="NADH-dep_flavin_reductase"/>
</dbReference>